<dbReference type="InterPro" id="IPR051612">
    <property type="entry name" value="Teichoic_Acid_Biosynth"/>
</dbReference>
<organism evidence="7 8">
    <name type="scientific">Faecalicatena contorta</name>
    <dbReference type="NCBI Taxonomy" id="39482"/>
    <lineage>
        <taxon>Bacteria</taxon>
        <taxon>Bacillati</taxon>
        <taxon>Bacillota</taxon>
        <taxon>Clostridia</taxon>
        <taxon>Lachnospirales</taxon>
        <taxon>Lachnospiraceae</taxon>
        <taxon>Faecalicatena</taxon>
    </lineage>
</organism>
<dbReference type="Pfam" id="PF04464">
    <property type="entry name" value="Glyphos_transf"/>
    <property type="match status" value="1"/>
</dbReference>
<dbReference type="SUPFAM" id="SSF53756">
    <property type="entry name" value="UDP-Glycosyltransferase/glycogen phosphorylase"/>
    <property type="match status" value="1"/>
</dbReference>
<comment type="subcellular location">
    <subcellularLocation>
        <location evidence="1">Cell membrane</location>
        <topology evidence="1">Peripheral membrane protein</topology>
    </subcellularLocation>
</comment>
<proteinExistence type="inferred from homology"/>
<dbReference type="EC" id="2.7.8.12" evidence="7"/>
<evidence type="ECO:0000256" key="3">
    <source>
        <dbReference type="ARBA" id="ARBA00022475"/>
    </source>
</evidence>
<dbReference type="RefSeq" id="WP_055150964.1">
    <property type="nucleotide sequence ID" value="NZ_CYZU01000004.1"/>
</dbReference>
<dbReference type="InterPro" id="IPR043149">
    <property type="entry name" value="TagF_N"/>
</dbReference>
<dbReference type="AlphaFoldDB" id="A0A174A8F4"/>
<sequence length="389" mass="44985">MKKQRKPCWLEKAYWVACEKILCFLALLPARDHKIVFDNFGGRGYGCDPKYIAEELLKRDEDLDLVWLTRSMSEEFPKGIRPVRYGGIRAVYEQATARVWVDNFKSGIRIRKKKDQYYIQTWHSSLGLKKNEQDAGRLDRAYVRKAVRDASMTDLMYSNNAFRADKYRNSFWYHGEVMRCGHPRNGVLLHTPPAVIRKVRKHFGIPEEKRILLYAPTFRSKTGGVGYRLDIGACLEVLRDRFGGDYICLFRMHPNVAYQGTDCSEGVIPASDYPDMQELMAAADVMITDYSGSMFEFMLTGRPVFLFAGDVARYLAEERELYFTFGELPFSLAEDKTQLRQNILAFDYEAYRTACRQFMELVGMEEDGEGARVLADRILEEIHKGQTDC</sequence>
<accession>A0A174A8F4</accession>
<dbReference type="Proteomes" id="UP000095544">
    <property type="component" value="Unassembled WGS sequence"/>
</dbReference>
<dbReference type="Gene3D" id="3.40.50.12580">
    <property type="match status" value="1"/>
</dbReference>
<keyword evidence="5" id="KW-0777">Teichoic acid biosynthesis</keyword>
<dbReference type="GO" id="GO:0047355">
    <property type="term" value="F:CDP-glycerol glycerophosphotransferase activity"/>
    <property type="evidence" value="ECO:0007669"/>
    <property type="project" value="UniProtKB-EC"/>
</dbReference>
<reference evidence="7 8" key="1">
    <citation type="submission" date="2015-09" db="EMBL/GenBank/DDBJ databases">
        <authorList>
            <consortium name="Pathogen Informatics"/>
        </authorList>
    </citation>
    <scope>NUCLEOTIDE SEQUENCE [LARGE SCALE GENOMIC DNA]</scope>
    <source>
        <strain evidence="7 8">2789STDY5834876</strain>
    </source>
</reference>
<evidence type="ECO:0000313" key="8">
    <source>
        <dbReference type="Proteomes" id="UP000095544"/>
    </source>
</evidence>
<evidence type="ECO:0000313" key="7">
    <source>
        <dbReference type="EMBL" id="CUN83806.1"/>
    </source>
</evidence>
<dbReference type="InterPro" id="IPR043148">
    <property type="entry name" value="TagF_C"/>
</dbReference>
<dbReference type="EMBL" id="CYZU01000004">
    <property type="protein sequence ID" value="CUN83806.1"/>
    <property type="molecule type" value="Genomic_DNA"/>
</dbReference>
<evidence type="ECO:0000256" key="5">
    <source>
        <dbReference type="ARBA" id="ARBA00022944"/>
    </source>
</evidence>
<dbReference type="OrthoDB" id="9807097at2"/>
<keyword evidence="3" id="KW-1003">Cell membrane</keyword>
<keyword evidence="4 7" id="KW-0808">Transferase</keyword>
<dbReference type="PANTHER" id="PTHR37316:SF3">
    <property type="entry name" value="TEICHOIC ACID GLYCEROL-PHOSPHATE TRANSFERASE"/>
    <property type="match status" value="1"/>
</dbReference>
<dbReference type="InterPro" id="IPR007554">
    <property type="entry name" value="Glycerophosphate_synth"/>
</dbReference>
<gene>
    <name evidence="7" type="primary">tagF</name>
    <name evidence="7" type="ORF">ERS852491_00618</name>
</gene>
<name>A0A174A8F4_9FIRM</name>
<evidence type="ECO:0000256" key="2">
    <source>
        <dbReference type="ARBA" id="ARBA00010488"/>
    </source>
</evidence>
<protein>
    <submittedName>
        <fullName evidence="7">CDP-glycerol:poly(Glycerophosphate) glycerophosphotransferase</fullName>
        <ecNumber evidence="7">2.7.8.12</ecNumber>
    </submittedName>
</protein>
<dbReference type="PANTHER" id="PTHR37316">
    <property type="entry name" value="TEICHOIC ACID GLYCEROL-PHOSPHATE PRIMASE"/>
    <property type="match status" value="1"/>
</dbReference>
<dbReference type="GO" id="GO:0019350">
    <property type="term" value="P:teichoic acid biosynthetic process"/>
    <property type="evidence" value="ECO:0007669"/>
    <property type="project" value="UniProtKB-KW"/>
</dbReference>
<comment type="similarity">
    <text evidence="2">Belongs to the CDP-glycerol glycerophosphotransferase family.</text>
</comment>
<evidence type="ECO:0000256" key="4">
    <source>
        <dbReference type="ARBA" id="ARBA00022679"/>
    </source>
</evidence>
<dbReference type="STRING" id="39482.ERS852491_00618"/>
<evidence type="ECO:0000256" key="1">
    <source>
        <dbReference type="ARBA" id="ARBA00004202"/>
    </source>
</evidence>
<evidence type="ECO:0000256" key="6">
    <source>
        <dbReference type="ARBA" id="ARBA00023136"/>
    </source>
</evidence>
<dbReference type="Gene3D" id="3.40.50.11820">
    <property type="match status" value="1"/>
</dbReference>
<keyword evidence="6" id="KW-0472">Membrane</keyword>
<dbReference type="GO" id="GO:0005886">
    <property type="term" value="C:plasma membrane"/>
    <property type="evidence" value="ECO:0007669"/>
    <property type="project" value="UniProtKB-SubCell"/>
</dbReference>